<organism evidence="10 11">
    <name type="scientific">Phyllostomus discolor</name>
    <name type="common">pale spear-nosed bat</name>
    <dbReference type="NCBI Taxonomy" id="89673"/>
    <lineage>
        <taxon>Eukaryota</taxon>
        <taxon>Metazoa</taxon>
        <taxon>Chordata</taxon>
        <taxon>Craniata</taxon>
        <taxon>Vertebrata</taxon>
        <taxon>Euteleostomi</taxon>
        <taxon>Mammalia</taxon>
        <taxon>Eutheria</taxon>
        <taxon>Laurasiatheria</taxon>
        <taxon>Chiroptera</taxon>
        <taxon>Yangochiroptera</taxon>
        <taxon>Phyllostomidae</taxon>
        <taxon>Phyllostominae</taxon>
        <taxon>Phyllostomus</taxon>
    </lineage>
</organism>
<keyword evidence="5 7" id="KW-0175">Coiled coil</keyword>
<evidence type="ECO:0000256" key="2">
    <source>
        <dbReference type="ARBA" id="ARBA00004496"/>
    </source>
</evidence>
<dbReference type="AlphaFoldDB" id="A0A833Z2H6"/>
<dbReference type="PRINTS" id="PR01251">
    <property type="entry name" value="AMPHIPHYSIN"/>
</dbReference>
<evidence type="ECO:0000256" key="3">
    <source>
        <dbReference type="ARBA" id="ARBA00022443"/>
    </source>
</evidence>
<feature type="compositionally biased region" description="Pro residues" evidence="8">
    <location>
        <begin position="261"/>
        <end position="274"/>
    </location>
</feature>
<feature type="region of interest" description="Disordered" evidence="8">
    <location>
        <begin position="244"/>
        <end position="312"/>
    </location>
</feature>
<name>A0A833Z2H6_9CHIR</name>
<keyword evidence="4" id="KW-0963">Cytoplasm</keyword>
<accession>A0A833Z2H6</accession>
<dbReference type="GO" id="GO:0008021">
    <property type="term" value="C:synaptic vesicle"/>
    <property type="evidence" value="ECO:0007669"/>
    <property type="project" value="TreeGrafter"/>
</dbReference>
<feature type="domain" description="BAR" evidence="9">
    <location>
        <begin position="24"/>
        <end position="240"/>
    </location>
</feature>
<dbReference type="EMBL" id="JABVXQ010000011">
    <property type="protein sequence ID" value="KAF6085333.1"/>
    <property type="molecule type" value="Genomic_DNA"/>
</dbReference>
<evidence type="ECO:0000256" key="1">
    <source>
        <dbReference type="ARBA" id="ARBA00004308"/>
    </source>
</evidence>
<dbReference type="InterPro" id="IPR003005">
    <property type="entry name" value="Amphiphysin"/>
</dbReference>
<dbReference type="CDD" id="cd07611">
    <property type="entry name" value="BAR_Amphiphysin_I_II"/>
    <property type="match status" value="1"/>
</dbReference>
<dbReference type="InterPro" id="IPR027267">
    <property type="entry name" value="AH/BAR_dom_sf"/>
</dbReference>
<dbReference type="GO" id="GO:0048488">
    <property type="term" value="P:synaptic vesicle endocytosis"/>
    <property type="evidence" value="ECO:0007669"/>
    <property type="project" value="TreeGrafter"/>
</dbReference>
<dbReference type="SMART" id="SM00721">
    <property type="entry name" value="BAR"/>
    <property type="match status" value="1"/>
</dbReference>
<comment type="subcellular location">
    <subcellularLocation>
        <location evidence="2">Cytoplasm</location>
    </subcellularLocation>
    <subcellularLocation>
        <location evidence="1">Endomembrane system</location>
    </subcellularLocation>
</comment>
<dbReference type="PANTHER" id="PTHR46514:SF2">
    <property type="entry name" value="AMPHIPHYSIN"/>
    <property type="match status" value="1"/>
</dbReference>
<evidence type="ECO:0000256" key="7">
    <source>
        <dbReference type="SAM" id="Coils"/>
    </source>
</evidence>
<dbReference type="InterPro" id="IPR004148">
    <property type="entry name" value="BAR_dom"/>
</dbReference>
<evidence type="ECO:0000256" key="8">
    <source>
        <dbReference type="SAM" id="MobiDB-lite"/>
    </source>
</evidence>
<comment type="caution">
    <text evidence="10">The sequence shown here is derived from an EMBL/GenBank/DDBJ whole genome shotgun (WGS) entry which is preliminary data.</text>
</comment>
<dbReference type="Gene3D" id="1.20.1270.60">
    <property type="entry name" value="Arfaptin homology (AH) domain/BAR domain"/>
    <property type="match status" value="1"/>
</dbReference>
<evidence type="ECO:0000313" key="11">
    <source>
        <dbReference type="Proteomes" id="UP000664940"/>
    </source>
</evidence>
<evidence type="ECO:0000256" key="5">
    <source>
        <dbReference type="ARBA" id="ARBA00023054"/>
    </source>
</evidence>
<dbReference type="FunFam" id="1.20.1270.60:FF:000013">
    <property type="entry name" value="Amphiphysin isoform 2"/>
    <property type="match status" value="1"/>
</dbReference>
<evidence type="ECO:0000259" key="9">
    <source>
        <dbReference type="PROSITE" id="PS51021"/>
    </source>
</evidence>
<dbReference type="PRINTS" id="PR01252">
    <property type="entry name" value="AMPHIPHYSIN1"/>
</dbReference>
<dbReference type="Pfam" id="PF03114">
    <property type="entry name" value="BAR"/>
    <property type="match status" value="1"/>
</dbReference>
<dbReference type="GO" id="GO:0005886">
    <property type="term" value="C:plasma membrane"/>
    <property type="evidence" value="ECO:0007669"/>
    <property type="project" value="TreeGrafter"/>
</dbReference>
<evidence type="ECO:0000256" key="4">
    <source>
        <dbReference type="ARBA" id="ARBA00022490"/>
    </source>
</evidence>
<keyword evidence="3" id="KW-0728">SH3 domain</keyword>
<dbReference type="GO" id="GO:0005543">
    <property type="term" value="F:phospholipid binding"/>
    <property type="evidence" value="ECO:0007669"/>
    <property type="project" value="TreeGrafter"/>
</dbReference>
<reference evidence="10 11" key="1">
    <citation type="journal article" date="2020" name="Nature">
        <title>Six reference-quality genomes reveal evolution of bat adaptations.</title>
        <authorList>
            <person name="Jebb D."/>
            <person name="Huang Z."/>
            <person name="Pippel M."/>
            <person name="Hughes G.M."/>
            <person name="Lavrichenko K."/>
            <person name="Devanna P."/>
            <person name="Winkler S."/>
            <person name="Jermiin L.S."/>
            <person name="Skirmuntt E.C."/>
            <person name="Katzourakis A."/>
            <person name="Burkitt-Gray L."/>
            <person name="Ray D.A."/>
            <person name="Sullivan K.A.M."/>
            <person name="Roscito J.G."/>
            <person name="Kirilenko B.M."/>
            <person name="Davalos L.M."/>
            <person name="Corthals A.P."/>
            <person name="Power M.L."/>
            <person name="Jones G."/>
            <person name="Ransome R.D."/>
            <person name="Dechmann D.K.N."/>
            <person name="Locatelli A.G."/>
            <person name="Puechmaille S.J."/>
            <person name="Fedrigo O."/>
            <person name="Jarvis E.D."/>
            <person name="Hiller M."/>
            <person name="Vernes S.C."/>
            <person name="Myers E.W."/>
            <person name="Teeling E.C."/>
        </authorList>
    </citation>
    <scope>NUCLEOTIDE SEQUENCE [LARGE SCALE GENOMIC DNA]</scope>
    <source>
        <strain evidence="10">Bat1K_MPI-CBG_1</strain>
    </source>
</reference>
<dbReference type="SUPFAM" id="SSF103657">
    <property type="entry name" value="BAR/IMD domain-like"/>
    <property type="match status" value="1"/>
</dbReference>
<dbReference type="PANTHER" id="PTHR46514">
    <property type="entry name" value="AMPHIPHYSIN"/>
    <property type="match status" value="1"/>
</dbReference>
<feature type="coiled-coil region" evidence="7">
    <location>
        <begin position="152"/>
        <end position="186"/>
    </location>
</feature>
<evidence type="ECO:0000256" key="6">
    <source>
        <dbReference type="ARBA" id="ARBA00023136"/>
    </source>
</evidence>
<evidence type="ECO:0000313" key="10">
    <source>
        <dbReference type="EMBL" id="KAF6085333.1"/>
    </source>
</evidence>
<dbReference type="PROSITE" id="PS51021">
    <property type="entry name" value="BAR"/>
    <property type="match status" value="1"/>
</dbReference>
<proteinExistence type="predicted"/>
<gene>
    <name evidence="10" type="ORF">HJG60_000639</name>
</gene>
<sequence>MADIKTGIFAKNVQKRLNRAQEKVLQKLGKADETKDEQFEEYVQNFKRQEAEGTRLQRELRGYLAAIKGMQEASMKLTESLHEVYEPDWYGREDVKMVGEKCDVLWEDFHQKLVDGSLLTLDTYLGQFPDIKNRIAKRSRKLVDYDSARHHLEALQSSKRKDESRISKAEEEFQKAQKVFEEFNVDLQEELPSLWSRRIGFYVNTFKNVSSLEAKFHKEIAVLCHKLYEVMTKLGDQHADKAFTIQGAPSDSGPLRITKTPSPPEEPSPIPSPTASPNHTLVPASPAPARPRSPSQTRKGPPIPPLPKVTPTKELQQENIISFFEDNFVPEISVTIPSQNEVPEVKKEEETLLDLDFDPFKPEVASSGSAGVMQSPMSQTLPWDLWTAPDGSFNGFTQPQDTSLFTMATDQNMLAETEQAPPTESKAEEPLAAAASAVGLDHGLDTWAEETVEGTVVSPTSLPPTTCHPCHSHAHLMIPFLPSHPCFIWGKSPPYLSCLHKYK</sequence>
<keyword evidence="6" id="KW-0472">Membrane</keyword>
<dbReference type="Proteomes" id="UP000664940">
    <property type="component" value="Unassembled WGS sequence"/>
</dbReference>
<dbReference type="InterPro" id="IPR003017">
    <property type="entry name" value="Amphiphysin_1"/>
</dbReference>
<protein>
    <submittedName>
        <fullName evidence="10">Amphiphysin</fullName>
    </submittedName>
</protein>